<protein>
    <submittedName>
        <fullName evidence="12">Hemolysin</fullName>
    </submittedName>
</protein>
<dbReference type="SUPFAM" id="SSF54631">
    <property type="entry name" value="CBS-domain pair"/>
    <property type="match status" value="1"/>
</dbReference>
<name>A0A2R4XJD0_9BURK</name>
<accession>A0A2R4XJD0</accession>
<evidence type="ECO:0000256" key="1">
    <source>
        <dbReference type="ARBA" id="ARBA00004141"/>
    </source>
</evidence>
<dbReference type="Pfam" id="PF00571">
    <property type="entry name" value="CBS"/>
    <property type="match status" value="2"/>
</dbReference>
<keyword evidence="4 9" id="KW-1133">Transmembrane helix</keyword>
<keyword evidence="6 9" id="KW-0472">Membrane</keyword>
<dbReference type="AlphaFoldDB" id="A0A2R4XJD0"/>
<comment type="subcellular location">
    <subcellularLocation>
        <location evidence="1">Membrane</location>
        <topology evidence="1">Multi-pass membrane protein</topology>
    </subcellularLocation>
</comment>
<dbReference type="Proteomes" id="UP000244571">
    <property type="component" value="Chromosome"/>
</dbReference>
<evidence type="ECO:0000256" key="5">
    <source>
        <dbReference type="ARBA" id="ARBA00023122"/>
    </source>
</evidence>
<sequence>MKDPEPRPYTLTKTLSILTTTGLGLFAAPVFAQTEATSAVASTTMNQDILLLIVFVLSALAVSFLCSIAEAVLLSITPTYIAGLEGVSPKKAVLIKRLKGENIDRSLAAILTLNTIAHTMGAIGAGAKANAVFGSAWFGLFSAIMTLLILFLSEILPKTLGAVYWRSLTTPTAVVVNLMIKALYPLIVVSEKITRMVTKGRDVHVFNRDEFIAMAHIGKEAGHINDRESRIIRNLFHFGSLRAQDIMTPRTVVAALPQTMPIEHALQYRMTVPFSRIPVFDEDLDSVSGFVLREDLLIAQTRGTGHRPISELRRDIVAVAATTSLSNLLELFLDKRQHVAIVVGEYGETQGLVTMEDVIETLLGIEIVDEGDKIEDMQQLARKLWRKRAESLGIKNNVQESRAHASTESESSQNRKRSKRLVLADMQS</sequence>
<evidence type="ECO:0000256" key="9">
    <source>
        <dbReference type="SAM" id="Phobius"/>
    </source>
</evidence>
<evidence type="ECO:0000256" key="10">
    <source>
        <dbReference type="SAM" id="SignalP"/>
    </source>
</evidence>
<dbReference type="InterPro" id="IPR002550">
    <property type="entry name" value="CNNM"/>
</dbReference>
<dbReference type="Pfam" id="PF01595">
    <property type="entry name" value="CNNM"/>
    <property type="match status" value="1"/>
</dbReference>
<dbReference type="PANTHER" id="PTHR22777:SF4">
    <property type="entry name" value="UPF0053 PROTEIN SLL1254"/>
    <property type="match status" value="1"/>
</dbReference>
<evidence type="ECO:0000256" key="2">
    <source>
        <dbReference type="ARBA" id="ARBA00022692"/>
    </source>
</evidence>
<dbReference type="PROSITE" id="PS51371">
    <property type="entry name" value="CBS"/>
    <property type="match status" value="2"/>
</dbReference>
<organism evidence="12 13">
    <name type="scientific">Orrella marina</name>
    <dbReference type="NCBI Taxonomy" id="2163011"/>
    <lineage>
        <taxon>Bacteria</taxon>
        <taxon>Pseudomonadati</taxon>
        <taxon>Pseudomonadota</taxon>
        <taxon>Betaproteobacteria</taxon>
        <taxon>Burkholderiales</taxon>
        <taxon>Alcaligenaceae</taxon>
        <taxon>Orrella</taxon>
    </lineage>
</organism>
<feature type="transmembrane region" description="Helical" evidence="9">
    <location>
        <begin position="106"/>
        <end position="125"/>
    </location>
</feature>
<feature type="transmembrane region" description="Helical" evidence="9">
    <location>
        <begin position="131"/>
        <end position="152"/>
    </location>
</feature>
<reference evidence="12 13" key="1">
    <citation type="submission" date="2018-04" db="EMBL/GenBank/DDBJ databases">
        <title>Bordetella sp. HZ20 isolated from seawater.</title>
        <authorList>
            <person name="Sun C."/>
        </authorList>
    </citation>
    <scope>NUCLEOTIDE SEQUENCE [LARGE SCALE GENOMIC DNA]</scope>
    <source>
        <strain evidence="12 13">HZ20</strain>
    </source>
</reference>
<dbReference type="PANTHER" id="PTHR22777">
    <property type="entry name" value="HEMOLYSIN-RELATED"/>
    <property type="match status" value="1"/>
</dbReference>
<dbReference type="InterPro" id="IPR046342">
    <property type="entry name" value="CBS_dom_sf"/>
</dbReference>
<gene>
    <name evidence="12" type="ORF">DBV39_09305</name>
</gene>
<keyword evidence="3" id="KW-0677">Repeat</keyword>
<dbReference type="Gene3D" id="3.10.580.10">
    <property type="entry name" value="CBS-domain"/>
    <property type="match status" value="1"/>
</dbReference>
<keyword evidence="5 7" id="KW-0129">CBS domain</keyword>
<dbReference type="OrthoDB" id="9797674at2"/>
<keyword evidence="2 9" id="KW-0812">Transmembrane</keyword>
<feature type="domain" description="CBS" evidence="11">
    <location>
        <begin position="247"/>
        <end position="309"/>
    </location>
</feature>
<dbReference type="KEGG" id="boz:DBV39_09305"/>
<feature type="transmembrane region" description="Helical" evidence="9">
    <location>
        <begin position="164"/>
        <end position="187"/>
    </location>
</feature>
<dbReference type="EMBL" id="CP028901">
    <property type="protein sequence ID" value="AWB33874.1"/>
    <property type="molecule type" value="Genomic_DNA"/>
</dbReference>
<dbReference type="SMART" id="SM00116">
    <property type="entry name" value="CBS"/>
    <property type="match status" value="2"/>
</dbReference>
<feature type="region of interest" description="Disordered" evidence="8">
    <location>
        <begin position="396"/>
        <end position="428"/>
    </location>
</feature>
<dbReference type="CDD" id="cd04590">
    <property type="entry name" value="CBS_pair_CorC_HlyC_assoc"/>
    <property type="match status" value="1"/>
</dbReference>
<proteinExistence type="predicted"/>
<keyword evidence="10" id="KW-0732">Signal</keyword>
<evidence type="ECO:0000256" key="8">
    <source>
        <dbReference type="SAM" id="MobiDB-lite"/>
    </source>
</evidence>
<feature type="transmembrane region" description="Helical" evidence="9">
    <location>
        <begin position="48"/>
        <end position="74"/>
    </location>
</feature>
<dbReference type="GO" id="GO:0005886">
    <property type="term" value="C:plasma membrane"/>
    <property type="evidence" value="ECO:0007669"/>
    <property type="project" value="TreeGrafter"/>
</dbReference>
<evidence type="ECO:0000256" key="7">
    <source>
        <dbReference type="PROSITE-ProRule" id="PRU00703"/>
    </source>
</evidence>
<evidence type="ECO:0000313" key="12">
    <source>
        <dbReference type="EMBL" id="AWB33874.1"/>
    </source>
</evidence>
<feature type="chain" id="PRO_5015342655" evidence="10">
    <location>
        <begin position="33"/>
        <end position="428"/>
    </location>
</feature>
<dbReference type="InterPro" id="IPR044751">
    <property type="entry name" value="Ion_transp-like_CBS"/>
</dbReference>
<evidence type="ECO:0000313" key="13">
    <source>
        <dbReference type="Proteomes" id="UP000244571"/>
    </source>
</evidence>
<evidence type="ECO:0000259" key="11">
    <source>
        <dbReference type="PROSITE" id="PS51371"/>
    </source>
</evidence>
<evidence type="ECO:0000256" key="6">
    <source>
        <dbReference type="ARBA" id="ARBA00023136"/>
    </source>
</evidence>
<dbReference type="InterPro" id="IPR000644">
    <property type="entry name" value="CBS_dom"/>
</dbReference>
<evidence type="ECO:0000256" key="3">
    <source>
        <dbReference type="ARBA" id="ARBA00022737"/>
    </source>
</evidence>
<feature type="domain" description="CBS" evidence="11">
    <location>
        <begin position="312"/>
        <end position="370"/>
    </location>
</feature>
<keyword evidence="13" id="KW-1185">Reference proteome</keyword>
<feature type="signal peptide" evidence="10">
    <location>
        <begin position="1"/>
        <end position="32"/>
    </location>
</feature>
<evidence type="ECO:0000256" key="4">
    <source>
        <dbReference type="ARBA" id="ARBA00022989"/>
    </source>
</evidence>